<dbReference type="AlphaFoldDB" id="A0A8J6HGV2"/>
<dbReference type="Proteomes" id="UP000719412">
    <property type="component" value="Unassembled WGS sequence"/>
</dbReference>
<feature type="compositionally biased region" description="Basic and acidic residues" evidence="1">
    <location>
        <begin position="133"/>
        <end position="143"/>
    </location>
</feature>
<evidence type="ECO:0000313" key="3">
    <source>
        <dbReference type="Proteomes" id="UP000719412"/>
    </source>
</evidence>
<name>A0A8J6HGV2_TENMO</name>
<evidence type="ECO:0000313" key="2">
    <source>
        <dbReference type="EMBL" id="KAH0814456.1"/>
    </source>
</evidence>
<accession>A0A8J6HGV2</accession>
<organism evidence="2 3">
    <name type="scientific">Tenebrio molitor</name>
    <name type="common">Yellow mealworm beetle</name>
    <dbReference type="NCBI Taxonomy" id="7067"/>
    <lineage>
        <taxon>Eukaryota</taxon>
        <taxon>Metazoa</taxon>
        <taxon>Ecdysozoa</taxon>
        <taxon>Arthropoda</taxon>
        <taxon>Hexapoda</taxon>
        <taxon>Insecta</taxon>
        <taxon>Pterygota</taxon>
        <taxon>Neoptera</taxon>
        <taxon>Endopterygota</taxon>
        <taxon>Coleoptera</taxon>
        <taxon>Polyphaga</taxon>
        <taxon>Cucujiformia</taxon>
        <taxon>Tenebrionidae</taxon>
        <taxon>Tenebrio</taxon>
    </lineage>
</organism>
<evidence type="ECO:0000256" key="1">
    <source>
        <dbReference type="SAM" id="MobiDB-lite"/>
    </source>
</evidence>
<dbReference type="EMBL" id="JABDTM020024270">
    <property type="protein sequence ID" value="KAH0814456.1"/>
    <property type="molecule type" value="Genomic_DNA"/>
</dbReference>
<protein>
    <submittedName>
        <fullName evidence="2">Uncharacterized protein</fullName>
    </submittedName>
</protein>
<sequence length="384" mass="43370">MLEKCLQSQSISKNIIFPLLVSEGFIIDSRTDPRSVSVVAAATRYGWSASQDLERVWSEADILAAEPGRKHVSVSSRADTSTWFPVGKRPHECIFASTGTAEQRSKAEAGRIRPRATKACSSENFDSWSSHPSHPESRSQDDKRKLLGRALAKESGRPEEYFLFLHDAEYDHDTEVQAVDDTIESIRGVLSEFEGTADDSVFKRLRTRTPSRKTRLTRRVFCSRRNFTKHNPVTVETPAVVATTPILTQTRPVESKLVPVYTWGVTFNGEDGGIIDGTTAKKSRIVETILRVGARVGIRASERSCKDKSTRQRRERFVQKFRQTQRVREHIHQNIPVLELPTTQPLVCELQGKKEAICFETFESFIIENEVQPDINVGLQFPLI</sequence>
<proteinExistence type="predicted"/>
<gene>
    <name evidence="2" type="ORF">GEV33_008335</name>
</gene>
<reference evidence="2" key="1">
    <citation type="journal article" date="2020" name="J Insects Food Feed">
        <title>The yellow mealworm (Tenebrio molitor) genome: a resource for the emerging insects as food and feed industry.</title>
        <authorList>
            <person name="Eriksson T."/>
            <person name="Andere A."/>
            <person name="Kelstrup H."/>
            <person name="Emery V."/>
            <person name="Picard C."/>
        </authorList>
    </citation>
    <scope>NUCLEOTIDE SEQUENCE</scope>
    <source>
        <strain evidence="2">Stoneville</strain>
        <tissue evidence="2">Whole head</tissue>
    </source>
</reference>
<feature type="compositionally biased region" description="Polar residues" evidence="1">
    <location>
        <begin position="119"/>
        <end position="132"/>
    </location>
</feature>
<feature type="region of interest" description="Disordered" evidence="1">
    <location>
        <begin position="104"/>
        <end position="143"/>
    </location>
</feature>
<reference evidence="2" key="2">
    <citation type="submission" date="2021-08" db="EMBL/GenBank/DDBJ databases">
        <authorList>
            <person name="Eriksson T."/>
        </authorList>
    </citation>
    <scope>NUCLEOTIDE SEQUENCE</scope>
    <source>
        <strain evidence="2">Stoneville</strain>
        <tissue evidence="2">Whole head</tissue>
    </source>
</reference>
<comment type="caution">
    <text evidence="2">The sequence shown here is derived from an EMBL/GenBank/DDBJ whole genome shotgun (WGS) entry which is preliminary data.</text>
</comment>
<keyword evidence="3" id="KW-1185">Reference proteome</keyword>